<feature type="binding site" evidence="7">
    <location>
        <position position="435"/>
    </location>
    <ligand>
        <name>phosphoenolpyruvate</name>
        <dbReference type="ChEBI" id="CHEBI:58702"/>
    </ligand>
</feature>
<evidence type="ECO:0000256" key="2">
    <source>
        <dbReference type="ARBA" id="ARBA00009948"/>
    </source>
</evidence>
<evidence type="ECO:0000259" key="9">
    <source>
        <dbReference type="Pfam" id="PF00275"/>
    </source>
</evidence>
<dbReference type="InterPro" id="IPR006264">
    <property type="entry name" value="EPSP_synthase"/>
</dbReference>
<dbReference type="GO" id="GO:0009423">
    <property type="term" value="P:chorismate biosynthetic process"/>
    <property type="evidence" value="ECO:0007669"/>
    <property type="project" value="UniProtKB-UniRule"/>
</dbReference>
<evidence type="ECO:0000256" key="7">
    <source>
        <dbReference type="HAMAP-Rule" id="MF_00210"/>
    </source>
</evidence>
<dbReference type="InterPro" id="IPR001986">
    <property type="entry name" value="Enolpyruvate_Tfrase_dom"/>
</dbReference>
<dbReference type="PIRSF" id="PIRSF000505">
    <property type="entry name" value="EPSPS"/>
    <property type="match status" value="1"/>
</dbReference>
<dbReference type="GO" id="GO:0005737">
    <property type="term" value="C:cytoplasm"/>
    <property type="evidence" value="ECO:0007669"/>
    <property type="project" value="UniProtKB-SubCell"/>
</dbReference>
<evidence type="ECO:0000256" key="8">
    <source>
        <dbReference type="SAM" id="MobiDB-lite"/>
    </source>
</evidence>
<accession>A0A9D2L2F7</accession>
<dbReference type="HAMAP" id="MF_00210">
    <property type="entry name" value="EPSP_synth"/>
    <property type="match status" value="1"/>
</dbReference>
<evidence type="ECO:0000256" key="4">
    <source>
        <dbReference type="ARBA" id="ARBA00022679"/>
    </source>
</evidence>
<dbReference type="CDD" id="cd01556">
    <property type="entry name" value="EPSP_synthase"/>
    <property type="match status" value="1"/>
</dbReference>
<feature type="binding site" evidence="7">
    <location>
        <position position="197"/>
    </location>
    <ligand>
        <name>3-phosphoshikimate</name>
        <dbReference type="ChEBI" id="CHEBI:145989"/>
    </ligand>
</feature>
<dbReference type="Gene3D" id="3.65.10.10">
    <property type="entry name" value="Enolpyruvate transferase domain"/>
    <property type="match status" value="2"/>
</dbReference>
<dbReference type="Pfam" id="PF00275">
    <property type="entry name" value="EPSP_synthase"/>
    <property type="match status" value="2"/>
</dbReference>
<sequence length="484" mass="52396">MSREVYQVRKLYGKAGLKNAFCVRVPGSKSITNRALLLSMLSDGDCVLKGALFSDDSRYLVQCIKDLGFAISADEKTEEIRLTGLGGQIPKKEASVYVGSAGTAARFLTALLGLKEGVWHLDASEQMRKRPMEPLLACLEELGTKVIYEGEKGHFPFTLLPQEDGGERDAGRTEGGRENGCPDGRRTVTVDIAHSSQFLSALLIASCCSGRNLDIRVKGTHGMAYIDMTVKMMEQFGITPKRLDDSFSEACVPKTAASKTDAPGTGCQTGGFRMGQGCYRHRTYEIEPDVSAACYFYAMAALLGIEGRVEGVHFDSLQGDVGFLRILERMGCGIRETEKGIVLLGPKGGKLRGVDADMHACSDQAITLAAIAPFADSPVTITGIGHIRYQESDRLAAIACELERIGIRVQAGEDGLTIYPGSPRPGRIRTYDDHRMAMGFSLTGLRADGIEIGDPDCCRKTFARYFDVLDEVTKQLLGGTDGEA</sequence>
<comment type="catalytic activity">
    <reaction evidence="6">
        <text>3-phosphoshikimate + phosphoenolpyruvate = 5-O-(1-carboxyvinyl)-3-phosphoshikimate + phosphate</text>
        <dbReference type="Rhea" id="RHEA:21256"/>
        <dbReference type="ChEBI" id="CHEBI:43474"/>
        <dbReference type="ChEBI" id="CHEBI:57701"/>
        <dbReference type="ChEBI" id="CHEBI:58702"/>
        <dbReference type="ChEBI" id="CHEBI:145989"/>
        <dbReference type="EC" id="2.5.1.19"/>
    </reaction>
    <physiologicalReaction direction="left-to-right" evidence="6">
        <dbReference type="Rhea" id="RHEA:21257"/>
    </physiologicalReaction>
</comment>
<feature type="binding site" evidence="7">
    <location>
        <position position="390"/>
    </location>
    <ligand>
        <name>3-phosphoshikimate</name>
        <dbReference type="ChEBI" id="CHEBI:145989"/>
    </ligand>
</feature>
<feature type="domain" description="Enolpyruvate transferase" evidence="9">
    <location>
        <begin position="281"/>
        <end position="469"/>
    </location>
</feature>
<feature type="binding site" evidence="7">
    <location>
        <position position="29"/>
    </location>
    <ligand>
        <name>phosphoenolpyruvate</name>
        <dbReference type="ChEBI" id="CHEBI:58702"/>
    </ligand>
</feature>
<dbReference type="InterPro" id="IPR036968">
    <property type="entry name" value="Enolpyruvate_Tfrase_sf"/>
</dbReference>
<feature type="domain" description="Enolpyruvate transferase" evidence="9">
    <location>
        <begin position="23"/>
        <end position="239"/>
    </location>
</feature>
<dbReference type="PANTHER" id="PTHR21090:SF5">
    <property type="entry name" value="PENTAFUNCTIONAL AROM POLYPEPTIDE"/>
    <property type="match status" value="1"/>
</dbReference>
<feature type="binding site" evidence="7">
    <location>
        <position position="394"/>
    </location>
    <ligand>
        <name>phosphoenolpyruvate</name>
        <dbReference type="ChEBI" id="CHEBI:58702"/>
    </ligand>
</feature>
<feature type="compositionally biased region" description="Basic and acidic residues" evidence="8">
    <location>
        <begin position="165"/>
        <end position="177"/>
    </location>
</feature>
<keyword evidence="5 7" id="KW-0057">Aromatic amino acid biosynthesis</keyword>
<protein>
    <recommendedName>
        <fullName evidence="7">3-phosphoshikimate 1-carboxyvinyltransferase</fullName>
        <ecNumber evidence="7">2.5.1.19</ecNumber>
    </recommendedName>
    <alternativeName>
        <fullName evidence="7">5-enolpyruvylshikimate-3-phosphate synthase</fullName>
        <shortName evidence="7">EPSP synthase</shortName>
        <shortName evidence="7">EPSPS</shortName>
    </alternativeName>
</protein>
<dbReference type="AlphaFoldDB" id="A0A9D2L2F7"/>
<dbReference type="SUPFAM" id="SSF55205">
    <property type="entry name" value="EPT/RTPC-like"/>
    <property type="match status" value="1"/>
</dbReference>
<comment type="caution">
    <text evidence="7">Lacks conserved residue(s) required for the propagation of feature annotation.</text>
</comment>
<feature type="binding site" evidence="7">
    <location>
        <position position="196"/>
    </location>
    <ligand>
        <name>3-phosphoshikimate</name>
        <dbReference type="ChEBI" id="CHEBI:145989"/>
    </ligand>
</feature>
<reference evidence="10" key="2">
    <citation type="submission" date="2021-04" db="EMBL/GenBank/DDBJ databases">
        <authorList>
            <person name="Gilroy R."/>
        </authorList>
    </citation>
    <scope>NUCLEOTIDE SEQUENCE</scope>
    <source>
        <strain evidence="10">CHK179-7159</strain>
    </source>
</reference>
<dbReference type="Proteomes" id="UP000886858">
    <property type="component" value="Unassembled WGS sequence"/>
</dbReference>
<feature type="region of interest" description="Disordered" evidence="8">
    <location>
        <begin position="160"/>
        <end position="182"/>
    </location>
</feature>
<feature type="binding site" evidence="7">
    <location>
        <position position="29"/>
    </location>
    <ligand>
        <name>3-phosphoshikimate</name>
        <dbReference type="ChEBI" id="CHEBI:145989"/>
    </ligand>
</feature>
<dbReference type="EC" id="2.5.1.19" evidence="7"/>
<evidence type="ECO:0000256" key="1">
    <source>
        <dbReference type="ARBA" id="ARBA00004811"/>
    </source>
</evidence>
<feature type="binding site" evidence="7">
    <location>
        <position position="30"/>
    </location>
    <ligand>
        <name>3-phosphoshikimate</name>
        <dbReference type="ChEBI" id="CHEBI:145989"/>
    </ligand>
</feature>
<feature type="active site" description="Proton acceptor" evidence="7">
    <location>
        <position position="363"/>
    </location>
</feature>
<dbReference type="GO" id="GO:0003866">
    <property type="term" value="F:3-phosphoshikimate 1-carboxyvinyltransferase activity"/>
    <property type="evidence" value="ECO:0007669"/>
    <property type="project" value="UniProtKB-UniRule"/>
</dbReference>
<feature type="binding site" evidence="7">
    <location>
        <position position="195"/>
    </location>
    <ligand>
        <name>3-phosphoshikimate</name>
        <dbReference type="ChEBI" id="CHEBI:145989"/>
    </ligand>
</feature>
<comment type="similarity">
    <text evidence="2 7">Belongs to the EPSP synthase family.</text>
</comment>
<feature type="binding site" evidence="7">
    <location>
        <position position="363"/>
    </location>
    <ligand>
        <name>3-phosphoshikimate</name>
        <dbReference type="ChEBI" id="CHEBI:145989"/>
    </ligand>
</feature>
<keyword evidence="4 7" id="KW-0808">Transferase</keyword>
<keyword evidence="7" id="KW-0963">Cytoplasm</keyword>
<reference evidence="10" key="1">
    <citation type="journal article" date="2021" name="PeerJ">
        <title>Extensive microbial diversity within the chicken gut microbiome revealed by metagenomics and culture.</title>
        <authorList>
            <person name="Gilroy R."/>
            <person name="Ravi A."/>
            <person name="Getino M."/>
            <person name="Pursley I."/>
            <person name="Horton D.L."/>
            <person name="Alikhan N.F."/>
            <person name="Baker D."/>
            <person name="Gharbi K."/>
            <person name="Hall N."/>
            <person name="Watson M."/>
            <person name="Adriaenssens E.M."/>
            <person name="Foster-Nyarko E."/>
            <person name="Jarju S."/>
            <person name="Secka A."/>
            <person name="Antonio M."/>
            <person name="Oren A."/>
            <person name="Chaudhuri R.R."/>
            <person name="La Ragione R."/>
            <person name="Hildebrand F."/>
            <person name="Pallen M.J."/>
        </authorList>
    </citation>
    <scope>NUCLEOTIDE SEQUENCE</scope>
    <source>
        <strain evidence="10">CHK179-7159</strain>
    </source>
</reference>
<dbReference type="GO" id="GO:0009073">
    <property type="term" value="P:aromatic amino acid family biosynthetic process"/>
    <property type="evidence" value="ECO:0007669"/>
    <property type="project" value="UniProtKB-KW"/>
</dbReference>
<evidence type="ECO:0000256" key="5">
    <source>
        <dbReference type="ARBA" id="ARBA00023141"/>
    </source>
</evidence>
<gene>
    <name evidence="7" type="primary">aroA</name>
    <name evidence="10" type="ORF">H9717_15075</name>
</gene>
<dbReference type="InterPro" id="IPR013792">
    <property type="entry name" value="RNA3'P_cycl/enolpyr_Trfase_a/b"/>
</dbReference>
<evidence type="ECO:0000313" key="11">
    <source>
        <dbReference type="Proteomes" id="UP000886858"/>
    </source>
</evidence>
<feature type="binding site" evidence="7">
    <location>
        <position position="460"/>
    </location>
    <ligand>
        <name>phosphoenolpyruvate</name>
        <dbReference type="ChEBI" id="CHEBI:58702"/>
    </ligand>
</feature>
<feature type="binding site" evidence="7">
    <location>
        <position position="34"/>
    </location>
    <ligand>
        <name>3-phosphoshikimate</name>
        <dbReference type="ChEBI" id="CHEBI:145989"/>
    </ligand>
</feature>
<evidence type="ECO:0000313" key="10">
    <source>
        <dbReference type="EMBL" id="HJA94410.1"/>
    </source>
</evidence>
<name>A0A9D2L2F7_9FIRM</name>
<feature type="binding site" evidence="7">
    <location>
        <position position="130"/>
    </location>
    <ligand>
        <name>phosphoenolpyruvate</name>
        <dbReference type="ChEBI" id="CHEBI:58702"/>
    </ligand>
</feature>
<proteinExistence type="inferred from homology"/>
<comment type="caution">
    <text evidence="10">The sequence shown here is derived from an EMBL/GenBank/DDBJ whole genome shotgun (WGS) entry which is preliminary data.</text>
</comment>
<evidence type="ECO:0000256" key="6">
    <source>
        <dbReference type="ARBA" id="ARBA00044633"/>
    </source>
</evidence>
<dbReference type="GO" id="GO:0008652">
    <property type="term" value="P:amino acid biosynthetic process"/>
    <property type="evidence" value="ECO:0007669"/>
    <property type="project" value="UniProtKB-KW"/>
</dbReference>
<comment type="pathway">
    <text evidence="1 7">Metabolic intermediate biosynthesis; chorismate biosynthesis; chorismate from D-erythrose 4-phosphate and phosphoenolpyruvate: step 6/7.</text>
</comment>
<keyword evidence="3 7" id="KW-0028">Amino-acid biosynthesis</keyword>
<comment type="subunit">
    <text evidence="7">Monomer.</text>
</comment>
<feature type="binding site" evidence="7">
    <location>
        <position position="197"/>
    </location>
    <ligand>
        <name>phosphoenolpyruvate</name>
        <dbReference type="ChEBI" id="CHEBI:58702"/>
    </ligand>
</feature>
<dbReference type="EMBL" id="DWYY01000172">
    <property type="protein sequence ID" value="HJA94410.1"/>
    <property type="molecule type" value="Genomic_DNA"/>
</dbReference>
<dbReference type="PANTHER" id="PTHR21090">
    <property type="entry name" value="AROM/DEHYDROQUINATE SYNTHASE"/>
    <property type="match status" value="1"/>
</dbReference>
<feature type="binding site" evidence="7">
    <location>
        <position position="102"/>
    </location>
    <ligand>
        <name>phosphoenolpyruvate</name>
        <dbReference type="ChEBI" id="CHEBI:58702"/>
    </ligand>
</feature>
<comment type="function">
    <text evidence="7">Catalyzes the transfer of the enolpyruvyl moiety of phosphoenolpyruvate (PEP) to the 5-hydroxyl of shikimate-3-phosphate (S3P) to produce enolpyruvyl shikimate-3-phosphate and inorganic phosphate.</text>
</comment>
<evidence type="ECO:0000256" key="3">
    <source>
        <dbReference type="ARBA" id="ARBA00022605"/>
    </source>
</evidence>
<comment type="subcellular location">
    <subcellularLocation>
        <location evidence="7">Cytoplasm</location>
    </subcellularLocation>
</comment>
<organism evidence="10 11">
    <name type="scientific">Candidatus Eisenbergiella merdipullorum</name>
    <dbReference type="NCBI Taxonomy" id="2838553"/>
    <lineage>
        <taxon>Bacteria</taxon>
        <taxon>Bacillati</taxon>
        <taxon>Bacillota</taxon>
        <taxon>Clostridia</taxon>
        <taxon>Lachnospirales</taxon>
        <taxon>Lachnospiraceae</taxon>
        <taxon>Eisenbergiella</taxon>
    </lineage>
</organism>